<dbReference type="Pfam" id="PF13177">
    <property type="entry name" value="DNA_pol3_delta2"/>
    <property type="match status" value="1"/>
</dbReference>
<evidence type="ECO:0000256" key="3">
    <source>
        <dbReference type="ARBA" id="ARBA00022741"/>
    </source>
</evidence>
<dbReference type="GO" id="GO:0003689">
    <property type="term" value="F:DNA clamp loader activity"/>
    <property type="evidence" value="ECO:0007669"/>
    <property type="project" value="TreeGrafter"/>
</dbReference>
<evidence type="ECO:0000256" key="2">
    <source>
        <dbReference type="ARBA" id="ARBA00022723"/>
    </source>
</evidence>
<dbReference type="Gene3D" id="1.10.8.60">
    <property type="match status" value="1"/>
</dbReference>
<dbReference type="EMBL" id="KZ453894">
    <property type="protein sequence ID" value="PKA46851.1"/>
    <property type="molecule type" value="Genomic_DNA"/>
</dbReference>
<evidence type="ECO:0000256" key="1">
    <source>
        <dbReference type="ARBA" id="ARBA00006360"/>
    </source>
</evidence>
<dbReference type="InterPro" id="IPR045085">
    <property type="entry name" value="HLD_clamp_pol_III_gamma_tau"/>
</dbReference>
<dbReference type="GO" id="GO:0006261">
    <property type="term" value="P:DNA-templated DNA replication"/>
    <property type="evidence" value="ECO:0007669"/>
    <property type="project" value="TreeGrafter"/>
</dbReference>
<dbReference type="STRING" id="1088818.A0A2H9ZU76"/>
<sequence length="474" mass="53718">MIFSSLPNRIRDPSTIPYLWLSPYFVGEFSARSVEDDIMDSTERNSGLCKQTHSAISNVKIGNGVEGSEISKLKKFNKRGRLNKFSGYCKDSDRGSKFCRGLITSPLPRKSYGNEEQASKTDIERFQFSEKRCGFSLNWSSIHHGGGELMERAEKRLNCGVSGSKLQNGESSIHLSQCANFNSEELPLLHELSSSPARTSETIFDRLRHQAEFDFHKKARSKRSNSRVVYQSFVQKYTPGTFEDVVGQNLVVQALSNAILRRKVGLIYLFHGPHGTGKRSCAHVFAKALNCQAIKPPKPCDSCKSCISYNQRKSDFVLELRPVDKLDFERIKSFFHNGKHSSSSPTYKALIIDDCYNLSSASWNYLTNFIDQNPKPTVFIFISSITIEFLPHLITSRCQKFFFPRLRDVDIRHKLQRIARNEGLEVDRDAMRLIASRSDGSLRNAEMVLEQLSLLGQRISLPLVQELVSSCHPP</sequence>
<evidence type="ECO:0000256" key="4">
    <source>
        <dbReference type="ARBA" id="ARBA00022833"/>
    </source>
</evidence>
<evidence type="ECO:0000256" key="5">
    <source>
        <dbReference type="ARBA" id="ARBA00022840"/>
    </source>
</evidence>
<dbReference type="GO" id="GO:0005663">
    <property type="term" value="C:DNA replication factor C complex"/>
    <property type="evidence" value="ECO:0007669"/>
    <property type="project" value="TreeGrafter"/>
</dbReference>
<evidence type="ECO:0000313" key="6">
    <source>
        <dbReference type="EMBL" id="PKA46851.1"/>
    </source>
</evidence>
<dbReference type="PANTHER" id="PTHR11669">
    <property type="entry name" value="REPLICATION FACTOR C / DNA POLYMERASE III GAMMA-TAU SUBUNIT"/>
    <property type="match status" value="1"/>
</dbReference>
<dbReference type="InterPro" id="IPR050238">
    <property type="entry name" value="DNA_Rep/Repair_Clamp_Loader"/>
</dbReference>
<dbReference type="GO" id="GO:0006281">
    <property type="term" value="P:DNA repair"/>
    <property type="evidence" value="ECO:0007669"/>
    <property type="project" value="TreeGrafter"/>
</dbReference>
<dbReference type="PANTHER" id="PTHR11669:SF46">
    <property type="entry name" value="PROTEIN STICHEL-LIKE 3"/>
    <property type="match status" value="1"/>
</dbReference>
<dbReference type="InterPro" id="IPR027417">
    <property type="entry name" value="P-loop_NTPase"/>
</dbReference>
<keyword evidence="2" id="KW-0479">Metal-binding</keyword>
<evidence type="ECO:0008006" key="8">
    <source>
        <dbReference type="Google" id="ProtNLM"/>
    </source>
</evidence>
<keyword evidence="4" id="KW-0862">Zinc</keyword>
<keyword evidence="5" id="KW-0067">ATP-binding</keyword>
<evidence type="ECO:0000313" key="7">
    <source>
        <dbReference type="Proteomes" id="UP000236161"/>
    </source>
</evidence>
<dbReference type="GO" id="GO:0046872">
    <property type="term" value="F:metal ion binding"/>
    <property type="evidence" value="ECO:0007669"/>
    <property type="project" value="UniProtKB-KW"/>
</dbReference>
<dbReference type="OrthoDB" id="1906110at2759"/>
<dbReference type="SUPFAM" id="SSF52540">
    <property type="entry name" value="P-loop containing nucleoside triphosphate hydrolases"/>
    <property type="match status" value="1"/>
</dbReference>
<accession>A0A2H9ZU76</accession>
<comment type="similarity">
    <text evidence="1">Belongs to the DnaX/STICHEL family.</text>
</comment>
<keyword evidence="3" id="KW-0547">Nucleotide-binding</keyword>
<organism evidence="6 7">
    <name type="scientific">Apostasia shenzhenica</name>
    <dbReference type="NCBI Taxonomy" id="1088818"/>
    <lineage>
        <taxon>Eukaryota</taxon>
        <taxon>Viridiplantae</taxon>
        <taxon>Streptophyta</taxon>
        <taxon>Embryophyta</taxon>
        <taxon>Tracheophyta</taxon>
        <taxon>Spermatophyta</taxon>
        <taxon>Magnoliopsida</taxon>
        <taxon>Liliopsida</taxon>
        <taxon>Asparagales</taxon>
        <taxon>Orchidaceae</taxon>
        <taxon>Apostasioideae</taxon>
        <taxon>Apostasia</taxon>
    </lineage>
</organism>
<dbReference type="AlphaFoldDB" id="A0A2H9ZU76"/>
<name>A0A2H9ZU76_9ASPA</name>
<dbReference type="Proteomes" id="UP000236161">
    <property type="component" value="Unassembled WGS sequence"/>
</dbReference>
<protein>
    <recommendedName>
        <fullName evidence="8">AAA+ ATPase domain-containing protein</fullName>
    </recommendedName>
</protein>
<keyword evidence="7" id="KW-1185">Reference proteome</keyword>
<reference evidence="6 7" key="1">
    <citation type="journal article" date="2017" name="Nature">
        <title>The Apostasia genome and the evolution of orchids.</title>
        <authorList>
            <person name="Zhang G.Q."/>
            <person name="Liu K.W."/>
            <person name="Li Z."/>
            <person name="Lohaus R."/>
            <person name="Hsiao Y.Y."/>
            <person name="Niu S.C."/>
            <person name="Wang J.Y."/>
            <person name="Lin Y.C."/>
            <person name="Xu Q."/>
            <person name="Chen L.J."/>
            <person name="Yoshida K."/>
            <person name="Fujiwara S."/>
            <person name="Wang Z.W."/>
            <person name="Zhang Y.Q."/>
            <person name="Mitsuda N."/>
            <person name="Wang M."/>
            <person name="Liu G.H."/>
            <person name="Pecoraro L."/>
            <person name="Huang H.X."/>
            <person name="Xiao X.J."/>
            <person name="Lin M."/>
            <person name="Wu X.Y."/>
            <person name="Wu W.L."/>
            <person name="Chen Y.Y."/>
            <person name="Chang S.B."/>
            <person name="Sakamoto S."/>
            <person name="Ohme-Takagi M."/>
            <person name="Yagi M."/>
            <person name="Zeng S.J."/>
            <person name="Shen C.Y."/>
            <person name="Yeh C.M."/>
            <person name="Luo Y.B."/>
            <person name="Tsai W.C."/>
            <person name="Van de Peer Y."/>
            <person name="Liu Z.J."/>
        </authorList>
    </citation>
    <scope>NUCLEOTIDE SEQUENCE [LARGE SCALE GENOMIC DNA]</scope>
    <source>
        <strain evidence="7">cv. Shenzhen</strain>
        <tissue evidence="6">Stem</tissue>
    </source>
</reference>
<dbReference type="FunFam" id="1.10.8.60:FF:000013">
    <property type="entry name" value="DNA polymerase III subunit gamma/tau"/>
    <property type="match status" value="1"/>
</dbReference>
<gene>
    <name evidence="6" type="ORF">AXF42_Ash015745</name>
</gene>
<dbReference type="CDD" id="cd18137">
    <property type="entry name" value="HLD_clamp_pol_III_gamma_tau"/>
    <property type="match status" value="1"/>
</dbReference>
<dbReference type="GO" id="GO:0005524">
    <property type="term" value="F:ATP binding"/>
    <property type="evidence" value="ECO:0007669"/>
    <property type="project" value="UniProtKB-KW"/>
</dbReference>
<proteinExistence type="inferred from homology"/>
<dbReference type="Gene3D" id="3.40.50.300">
    <property type="entry name" value="P-loop containing nucleotide triphosphate hydrolases"/>
    <property type="match status" value="1"/>
</dbReference>